<feature type="domain" description="Aerobactin siderophore biosynthesis IucA/IucC N-terminal" evidence="3">
    <location>
        <begin position="157"/>
        <end position="384"/>
    </location>
</feature>
<reference evidence="5 6" key="1">
    <citation type="submission" date="2016-04" db="EMBL/GenBank/DDBJ databases">
        <title>Complete genome sequence of Bacillus oceanisediminis strain 2691.</title>
        <authorList>
            <person name="Jeong H."/>
            <person name="Kim H.J."/>
            <person name="Lee D.-W."/>
        </authorList>
    </citation>
    <scope>NUCLEOTIDE SEQUENCE [LARGE SCALE GENOMIC DNA]</scope>
    <source>
        <strain evidence="5 6">2691</strain>
    </source>
</reference>
<dbReference type="InterPro" id="IPR022770">
    <property type="entry name" value="IucA/IucC-like_C"/>
</dbReference>
<organism evidence="5 6">
    <name type="scientific">Cytobacillus oceanisediminis 2691</name>
    <dbReference type="NCBI Taxonomy" id="1196031"/>
    <lineage>
        <taxon>Bacteria</taxon>
        <taxon>Bacillati</taxon>
        <taxon>Bacillota</taxon>
        <taxon>Bacilli</taxon>
        <taxon>Bacillales</taxon>
        <taxon>Bacillaceae</taxon>
        <taxon>Cytobacillus</taxon>
    </lineage>
</organism>
<dbReference type="KEGG" id="bon:A361_02365"/>
<evidence type="ECO:0000256" key="1">
    <source>
        <dbReference type="ARBA" id="ARBA00004924"/>
    </source>
</evidence>
<comment type="pathway">
    <text evidence="1">Siderophore biosynthesis.</text>
</comment>
<proteinExistence type="inferred from homology"/>
<protein>
    <submittedName>
        <fullName evidence="5">Siderophore biosynthesis protein</fullName>
    </submittedName>
</protein>
<dbReference type="GO" id="GO:0019290">
    <property type="term" value="P:siderophore biosynthetic process"/>
    <property type="evidence" value="ECO:0007669"/>
    <property type="project" value="InterPro"/>
</dbReference>
<name>A0A169FDV8_9BACI</name>
<dbReference type="RefSeq" id="WP_019380074.1">
    <property type="nucleotide sequence ID" value="NZ_CP015506.1"/>
</dbReference>
<accession>A0A169FDV8</accession>
<dbReference type="Pfam" id="PF04183">
    <property type="entry name" value="IucA_IucC"/>
    <property type="match status" value="1"/>
</dbReference>
<dbReference type="Pfam" id="PF06276">
    <property type="entry name" value="FhuF"/>
    <property type="match status" value="1"/>
</dbReference>
<sequence>MHHSAKQIAENATFQAFINSYLREVDSGHWMESREWIEEQQVSIPLSGVAVAEIELSGQSVKFAVEVLYRSRTGRHIIGHALKYCSNRREWIHQDRLPMMITLIHEMHLMAKANGCHELASHFDELVLRMIESYQTMAAYIEARMNDEDSLYSEDCTFIEAEQSLLFGHWLHPTPKSRQGMTGWQQPSYAPELKGQFQLHYFQFDREMVKESSNDKETASQIILQSIKKSLPHLTVPEKECLIPMHPLQAQWLLQQDYVREAIEKGLIKDLGSMGPYYSATSSIRTVYNPEEEWMYKFSVPVKITNSLRKNRFHELRAGTAMAELIKKIRFTEEHSVFRMIDDPAYITAIFPGQKESGFEVILRSNPFQGKKQRGITSIAALVQDPLPGMRSRLRRTIERIALEESRNIQDVSMEWFRKYWKCAIEPLIRLYDEHGMALEAHQQNSVLDLSSGYPETYFYRDNQGYYLSNLHREKLCKLLPELEECQELFYEDALIQERFTYYLFMNQLFSVISRLGQDDLISEDRLIKWCRNQLSSLEKGLFGQGKGFIRHILQSEKLSYKANLLTRFHDVDELMAKNEQAVYTYLPNPFAAMKKEENYAEAASAIV</sequence>
<evidence type="ECO:0000313" key="6">
    <source>
        <dbReference type="Proteomes" id="UP000077856"/>
    </source>
</evidence>
<dbReference type="GO" id="GO:0016881">
    <property type="term" value="F:acid-amino acid ligase activity"/>
    <property type="evidence" value="ECO:0007669"/>
    <property type="project" value="UniProtKB-ARBA"/>
</dbReference>
<dbReference type="PANTHER" id="PTHR34384">
    <property type="entry name" value="L-2,3-DIAMINOPROPANOATE--CITRATE LIGASE"/>
    <property type="match status" value="1"/>
</dbReference>
<evidence type="ECO:0000256" key="2">
    <source>
        <dbReference type="ARBA" id="ARBA00007832"/>
    </source>
</evidence>
<evidence type="ECO:0000313" key="5">
    <source>
        <dbReference type="EMBL" id="AND38035.1"/>
    </source>
</evidence>
<dbReference type="AlphaFoldDB" id="A0A169FDV8"/>
<dbReference type="EMBL" id="CP015506">
    <property type="protein sequence ID" value="AND38035.1"/>
    <property type="molecule type" value="Genomic_DNA"/>
</dbReference>
<comment type="similarity">
    <text evidence="2">Belongs to the IucA/IucC family.</text>
</comment>
<dbReference type="Gene3D" id="1.10.510.40">
    <property type="match status" value="1"/>
</dbReference>
<dbReference type="Proteomes" id="UP000077856">
    <property type="component" value="Chromosome"/>
</dbReference>
<gene>
    <name evidence="5" type="ORF">A361_02365</name>
</gene>
<evidence type="ECO:0000259" key="3">
    <source>
        <dbReference type="Pfam" id="PF04183"/>
    </source>
</evidence>
<dbReference type="InterPro" id="IPR037455">
    <property type="entry name" value="LucA/IucC-like"/>
</dbReference>
<dbReference type="eggNOG" id="COG4264">
    <property type="taxonomic scope" value="Bacteria"/>
</dbReference>
<dbReference type="STRING" id="1196031.A361_02365"/>
<evidence type="ECO:0000259" key="4">
    <source>
        <dbReference type="Pfam" id="PF06276"/>
    </source>
</evidence>
<dbReference type="PANTHER" id="PTHR34384:SF5">
    <property type="entry name" value="L-2,3-DIAMINOPROPANOATE--CITRATE LIGASE"/>
    <property type="match status" value="1"/>
</dbReference>
<dbReference type="InterPro" id="IPR007310">
    <property type="entry name" value="Aerobactin_biosyn_IucA/IucC_N"/>
</dbReference>
<feature type="domain" description="Aerobactin siderophore biosynthesis IucA/IucC-like C-terminal" evidence="4">
    <location>
        <begin position="415"/>
        <end position="575"/>
    </location>
</feature>